<keyword evidence="1" id="KW-0479">Metal-binding</keyword>
<proteinExistence type="predicted"/>
<dbReference type="Proteomes" id="UP001497453">
    <property type="component" value="Chromosome 1"/>
</dbReference>
<dbReference type="Pfam" id="PF01753">
    <property type="entry name" value="zf-MYND"/>
    <property type="match status" value="1"/>
</dbReference>
<evidence type="ECO:0000313" key="7">
    <source>
        <dbReference type="Proteomes" id="UP001497453"/>
    </source>
</evidence>
<gene>
    <name evidence="6" type="ORF">GFSPODELE1_LOCUS1560</name>
</gene>
<feature type="domain" description="MYND-type" evidence="5">
    <location>
        <begin position="153"/>
        <end position="194"/>
    </location>
</feature>
<dbReference type="PROSITE" id="PS01360">
    <property type="entry name" value="ZF_MYND_1"/>
    <property type="match status" value="1"/>
</dbReference>
<keyword evidence="3" id="KW-0862">Zinc</keyword>
<dbReference type="InterPro" id="IPR002893">
    <property type="entry name" value="Znf_MYND"/>
</dbReference>
<evidence type="ECO:0000256" key="4">
    <source>
        <dbReference type="PROSITE-ProRule" id="PRU00134"/>
    </source>
</evidence>
<dbReference type="PROSITE" id="PS50865">
    <property type="entry name" value="ZF_MYND_2"/>
    <property type="match status" value="1"/>
</dbReference>
<evidence type="ECO:0000256" key="3">
    <source>
        <dbReference type="ARBA" id="ARBA00022833"/>
    </source>
</evidence>
<evidence type="ECO:0000256" key="1">
    <source>
        <dbReference type="ARBA" id="ARBA00022723"/>
    </source>
</evidence>
<protein>
    <recommendedName>
        <fullName evidence="5">MYND-type domain-containing protein</fullName>
    </recommendedName>
</protein>
<keyword evidence="2 4" id="KW-0863">Zinc-finger</keyword>
<evidence type="ECO:0000256" key="2">
    <source>
        <dbReference type="ARBA" id="ARBA00022771"/>
    </source>
</evidence>
<sequence>METMSEDPNIFHLTAVVYGSAPGDPQDDDAQIEAFGELPRRVEVKFKARIPDTGLLQDQARLDTWGQLYTHSVYADLKHSQDWRCAFCDKPARESSSSFASWMHLRPPRMNIFVHLLCDASGPCGEEARDAVLTLNASPPLRFGQTYPQAASCVSCQSEESAHSDLQRCSKCKLSRYCGVDCQRADWGRHKKVCNAITEVTWAWK</sequence>
<organism evidence="6 7">
    <name type="scientific">Somion occarium</name>
    <dbReference type="NCBI Taxonomy" id="3059160"/>
    <lineage>
        <taxon>Eukaryota</taxon>
        <taxon>Fungi</taxon>
        <taxon>Dikarya</taxon>
        <taxon>Basidiomycota</taxon>
        <taxon>Agaricomycotina</taxon>
        <taxon>Agaricomycetes</taxon>
        <taxon>Polyporales</taxon>
        <taxon>Cerrenaceae</taxon>
        <taxon>Somion</taxon>
    </lineage>
</organism>
<keyword evidence="7" id="KW-1185">Reference proteome</keyword>
<dbReference type="SUPFAM" id="SSF144232">
    <property type="entry name" value="HIT/MYND zinc finger-like"/>
    <property type="match status" value="1"/>
</dbReference>
<dbReference type="Gene3D" id="6.10.140.2220">
    <property type="match status" value="1"/>
</dbReference>
<name>A0ABP1CNL4_9APHY</name>
<evidence type="ECO:0000259" key="5">
    <source>
        <dbReference type="PROSITE" id="PS50865"/>
    </source>
</evidence>
<dbReference type="EMBL" id="OZ037944">
    <property type="protein sequence ID" value="CAL1697245.1"/>
    <property type="molecule type" value="Genomic_DNA"/>
</dbReference>
<reference evidence="7" key="1">
    <citation type="submission" date="2024-04" db="EMBL/GenBank/DDBJ databases">
        <authorList>
            <person name="Shaw F."/>
            <person name="Minotto A."/>
        </authorList>
    </citation>
    <scope>NUCLEOTIDE SEQUENCE [LARGE SCALE GENOMIC DNA]</scope>
</reference>
<accession>A0ABP1CNL4</accession>
<evidence type="ECO:0000313" key="6">
    <source>
        <dbReference type="EMBL" id="CAL1697245.1"/>
    </source>
</evidence>